<evidence type="ECO:0000313" key="1">
    <source>
        <dbReference type="EMBL" id="CAF4447239.1"/>
    </source>
</evidence>
<organism evidence="1 2">
    <name type="scientific">Adineta steineri</name>
    <dbReference type="NCBI Taxonomy" id="433720"/>
    <lineage>
        <taxon>Eukaryota</taxon>
        <taxon>Metazoa</taxon>
        <taxon>Spiralia</taxon>
        <taxon>Gnathifera</taxon>
        <taxon>Rotifera</taxon>
        <taxon>Eurotatoria</taxon>
        <taxon>Bdelloidea</taxon>
        <taxon>Adinetida</taxon>
        <taxon>Adinetidae</taxon>
        <taxon>Adineta</taxon>
    </lineage>
</organism>
<evidence type="ECO:0000313" key="2">
    <source>
        <dbReference type="Proteomes" id="UP000663881"/>
    </source>
</evidence>
<feature type="non-terminal residue" evidence="1">
    <location>
        <position position="99"/>
    </location>
</feature>
<proteinExistence type="predicted"/>
<dbReference type="AlphaFoldDB" id="A0A820S4K4"/>
<comment type="caution">
    <text evidence="1">The sequence shown here is derived from an EMBL/GenBank/DDBJ whole genome shotgun (WGS) entry which is preliminary data.</text>
</comment>
<reference evidence="1" key="1">
    <citation type="submission" date="2021-02" db="EMBL/GenBank/DDBJ databases">
        <authorList>
            <person name="Nowell W R."/>
        </authorList>
    </citation>
    <scope>NUCLEOTIDE SEQUENCE</scope>
</reference>
<sequence>MILMNLLNDILKKLENDLHKFKMELEADYSGLTEVLEKRFANEDCNDYENKMGENGILDPSLIDIEPLFDSFDDLTMPKSLTHDLPLNCVTSQAHRLST</sequence>
<dbReference type="Proteomes" id="UP000663881">
    <property type="component" value="Unassembled WGS sequence"/>
</dbReference>
<name>A0A820S4K4_9BILA</name>
<dbReference type="EMBL" id="CAJOAY010034774">
    <property type="protein sequence ID" value="CAF4447239.1"/>
    <property type="molecule type" value="Genomic_DNA"/>
</dbReference>
<gene>
    <name evidence="1" type="ORF">OKA104_LOCUS53959</name>
</gene>
<accession>A0A820S4K4</accession>
<protein>
    <submittedName>
        <fullName evidence="1">Uncharacterized protein</fullName>
    </submittedName>
</protein>